<protein>
    <recommendedName>
        <fullName evidence="9">Glycine transporter domain-containing protein</fullName>
    </recommendedName>
</protein>
<feature type="transmembrane region" description="Helical" evidence="8">
    <location>
        <begin position="93"/>
        <end position="112"/>
    </location>
</feature>
<reference evidence="11" key="1">
    <citation type="submission" date="2017-09" db="EMBL/GenBank/DDBJ databases">
        <authorList>
            <person name="Zhang Y."/>
            <person name="Huang X."/>
            <person name="Liu J."/>
            <person name="Lu L."/>
            <person name="Peng K."/>
        </authorList>
    </citation>
    <scope>NUCLEOTIDE SEQUENCE [LARGE SCALE GENOMIC DNA]</scope>
    <source>
        <strain evidence="11">S-XJ-1</strain>
    </source>
</reference>
<dbReference type="Proteomes" id="UP000218810">
    <property type="component" value="Unassembled WGS sequence"/>
</dbReference>
<feature type="transmembrane region" description="Helical" evidence="8">
    <location>
        <begin position="176"/>
        <end position="195"/>
    </location>
</feature>
<evidence type="ECO:0000259" key="9">
    <source>
        <dbReference type="Pfam" id="PF03458"/>
    </source>
</evidence>
<feature type="transmembrane region" description="Helical" evidence="8">
    <location>
        <begin position="118"/>
        <end position="139"/>
    </location>
</feature>
<evidence type="ECO:0000256" key="7">
    <source>
        <dbReference type="SAM" id="MobiDB-lite"/>
    </source>
</evidence>
<evidence type="ECO:0000256" key="2">
    <source>
        <dbReference type="ARBA" id="ARBA00008193"/>
    </source>
</evidence>
<dbReference type="PANTHER" id="PTHR30506:SF3">
    <property type="entry name" value="UPF0126 INNER MEMBRANE PROTEIN YADS-RELATED"/>
    <property type="match status" value="1"/>
</dbReference>
<feature type="transmembrane region" description="Helical" evidence="8">
    <location>
        <begin position="33"/>
        <end position="50"/>
    </location>
</feature>
<dbReference type="Pfam" id="PF03458">
    <property type="entry name" value="Gly_transporter"/>
    <property type="match status" value="2"/>
</dbReference>
<dbReference type="OrthoDB" id="9791874at2"/>
<keyword evidence="4 8" id="KW-0812">Transmembrane</keyword>
<evidence type="ECO:0000256" key="5">
    <source>
        <dbReference type="ARBA" id="ARBA00022989"/>
    </source>
</evidence>
<dbReference type="RefSeq" id="WP_095718672.1">
    <property type="nucleotide sequence ID" value="NZ_NTGA01000021.1"/>
</dbReference>
<organism evidence="10 11">
    <name type="scientific">Dietzia natronolimnaea</name>
    <dbReference type="NCBI Taxonomy" id="161920"/>
    <lineage>
        <taxon>Bacteria</taxon>
        <taxon>Bacillati</taxon>
        <taxon>Actinomycetota</taxon>
        <taxon>Actinomycetes</taxon>
        <taxon>Mycobacteriales</taxon>
        <taxon>Dietziaceae</taxon>
        <taxon>Dietzia</taxon>
    </lineage>
</organism>
<evidence type="ECO:0000313" key="11">
    <source>
        <dbReference type="Proteomes" id="UP000218810"/>
    </source>
</evidence>
<evidence type="ECO:0000256" key="8">
    <source>
        <dbReference type="SAM" id="Phobius"/>
    </source>
</evidence>
<comment type="caution">
    <text evidence="10">The sequence shown here is derived from an EMBL/GenBank/DDBJ whole genome shotgun (WGS) entry which is preliminary data.</text>
</comment>
<comment type="subcellular location">
    <subcellularLocation>
        <location evidence="1">Cell membrane</location>
        <topology evidence="1">Multi-pass membrane protein</topology>
    </subcellularLocation>
</comment>
<dbReference type="GO" id="GO:0005886">
    <property type="term" value="C:plasma membrane"/>
    <property type="evidence" value="ECO:0007669"/>
    <property type="project" value="UniProtKB-SubCell"/>
</dbReference>
<feature type="transmembrane region" description="Helical" evidence="8">
    <location>
        <begin position="6"/>
        <end position="26"/>
    </location>
</feature>
<dbReference type="InterPro" id="IPR005115">
    <property type="entry name" value="Gly_transporter"/>
</dbReference>
<proteinExistence type="inferred from homology"/>
<keyword evidence="11" id="KW-1185">Reference proteome</keyword>
<feature type="domain" description="Glycine transporter" evidence="9">
    <location>
        <begin position="94"/>
        <end position="167"/>
    </location>
</feature>
<evidence type="ECO:0000256" key="3">
    <source>
        <dbReference type="ARBA" id="ARBA00022475"/>
    </source>
</evidence>
<sequence length="253" mass="27027">MESSTLLLWFDLVGVFFFALSGSLLAARKNIDITGGLVLGLLAGLGGGIMRDVMLGVTPLALAQPVLLVPPFVASAVVYLMGAHLHRVRTLIIVFDAAGLGLFCTFGTARALDHGMPVASALLLGVVTAVGGGLLRDVVANEIPAVFNGSDLYVIPAATGAALTALAVSTDTWGPVAAAVLSAFTFTFRMVAWRLQWRVPAPMRGWSMRGIDTRLRRDRPVFGRPGRMRGDDDELRRDEDVDDYRDGPPGPRR</sequence>
<feature type="transmembrane region" description="Helical" evidence="8">
    <location>
        <begin position="62"/>
        <end position="81"/>
    </location>
</feature>
<evidence type="ECO:0000256" key="1">
    <source>
        <dbReference type="ARBA" id="ARBA00004651"/>
    </source>
</evidence>
<feature type="region of interest" description="Disordered" evidence="7">
    <location>
        <begin position="222"/>
        <end position="253"/>
    </location>
</feature>
<feature type="compositionally biased region" description="Basic and acidic residues" evidence="7">
    <location>
        <begin position="228"/>
        <end position="239"/>
    </location>
</feature>
<evidence type="ECO:0000313" key="10">
    <source>
        <dbReference type="EMBL" id="PAY22647.1"/>
    </source>
</evidence>
<dbReference type="PANTHER" id="PTHR30506">
    <property type="entry name" value="INNER MEMBRANE PROTEIN"/>
    <property type="match status" value="1"/>
</dbReference>
<comment type="similarity">
    <text evidence="2">Belongs to the UPF0126 family.</text>
</comment>
<keyword evidence="6 8" id="KW-0472">Membrane</keyword>
<gene>
    <name evidence="10" type="ORF">CEY15_12210</name>
</gene>
<dbReference type="AlphaFoldDB" id="A0A2A2WN66"/>
<dbReference type="EMBL" id="NTGA01000021">
    <property type="protein sequence ID" value="PAY22647.1"/>
    <property type="molecule type" value="Genomic_DNA"/>
</dbReference>
<name>A0A2A2WN66_9ACTN</name>
<accession>A0A2A2WN66</accession>
<feature type="transmembrane region" description="Helical" evidence="8">
    <location>
        <begin position="151"/>
        <end position="170"/>
    </location>
</feature>
<evidence type="ECO:0000256" key="4">
    <source>
        <dbReference type="ARBA" id="ARBA00022692"/>
    </source>
</evidence>
<keyword evidence="3" id="KW-1003">Cell membrane</keyword>
<evidence type="ECO:0000256" key="6">
    <source>
        <dbReference type="ARBA" id="ARBA00023136"/>
    </source>
</evidence>
<keyword evidence="5 8" id="KW-1133">Transmembrane helix</keyword>
<feature type="domain" description="Glycine transporter" evidence="9">
    <location>
        <begin position="8"/>
        <end position="81"/>
    </location>
</feature>